<evidence type="ECO:0000256" key="2">
    <source>
        <dbReference type="SAM" id="SignalP"/>
    </source>
</evidence>
<gene>
    <name evidence="3" type="ORF">SNE25_02870</name>
</gene>
<accession>A0ABZ0TPS7</accession>
<feature type="compositionally biased region" description="Basic and acidic residues" evidence="1">
    <location>
        <begin position="246"/>
        <end position="255"/>
    </location>
</feature>
<dbReference type="Pfam" id="PF12779">
    <property type="entry name" value="WXXGXW"/>
    <property type="match status" value="2"/>
</dbReference>
<evidence type="ECO:0008006" key="5">
    <source>
        <dbReference type="Google" id="ProtNLM"/>
    </source>
</evidence>
<feature type="compositionally biased region" description="Basic and acidic residues" evidence="1">
    <location>
        <begin position="179"/>
        <end position="190"/>
    </location>
</feature>
<feature type="region of interest" description="Disordered" evidence="1">
    <location>
        <begin position="163"/>
        <end position="344"/>
    </location>
</feature>
<organism evidence="3 4">
    <name type="scientific">Mucilaginibacter sabulilitoris</name>
    <dbReference type="NCBI Taxonomy" id="1173583"/>
    <lineage>
        <taxon>Bacteria</taxon>
        <taxon>Pseudomonadati</taxon>
        <taxon>Bacteroidota</taxon>
        <taxon>Sphingobacteriia</taxon>
        <taxon>Sphingobacteriales</taxon>
        <taxon>Sphingobacteriaceae</taxon>
        <taxon>Mucilaginibacter</taxon>
    </lineage>
</organism>
<evidence type="ECO:0000256" key="1">
    <source>
        <dbReference type="SAM" id="MobiDB-lite"/>
    </source>
</evidence>
<dbReference type="Proteomes" id="UP001324380">
    <property type="component" value="Chromosome"/>
</dbReference>
<protein>
    <recommendedName>
        <fullName evidence="5">YXWGXW repeat-containing protein</fullName>
    </recommendedName>
</protein>
<dbReference type="EMBL" id="CP139558">
    <property type="protein sequence ID" value="WPU94462.1"/>
    <property type="molecule type" value="Genomic_DNA"/>
</dbReference>
<sequence length="344" mass="37642">MKKTAKMLMVLLIASLAVSTTYAQVSIGISIRTAPPVLPTYTQPPCPVDGYLWTPGYWAYNQDGGYYWVPGVWVAPPRPGYLWTPGYWGYDGALYVYHEGYWGRHIGFYGGVNYGYGYGGSGYVGGRWSGNSFHYNTAVVNVNKTVVHNTYINKTVVNNVTVNNHTSFNGPGGVSAQPRPEERAAEKEQHVQPTGEQVSHRQVAGKDRSQFASVNNGKPATAAMNKVNGKHFTSEGHPARVSATDKSGDNARGNHSDNNAEAGSKHNKSDNSSQPAIANNAGEKPHHHANPGGTPANKPTEENRPQPAQNHHHTPNSQAAHEHHTSQPKPHQETRPHEEHEKHR</sequence>
<dbReference type="RefSeq" id="WP_321563582.1">
    <property type="nucleotide sequence ID" value="NZ_CP139558.1"/>
</dbReference>
<evidence type="ECO:0000313" key="4">
    <source>
        <dbReference type="Proteomes" id="UP001324380"/>
    </source>
</evidence>
<keyword evidence="4" id="KW-1185">Reference proteome</keyword>
<keyword evidence="2" id="KW-0732">Signal</keyword>
<dbReference type="InterPro" id="IPR024447">
    <property type="entry name" value="YXWGXW_rpt"/>
</dbReference>
<feature type="chain" id="PRO_5047392374" description="YXWGXW repeat-containing protein" evidence="2">
    <location>
        <begin position="24"/>
        <end position="344"/>
    </location>
</feature>
<feature type="compositionally biased region" description="Basic and acidic residues" evidence="1">
    <location>
        <begin position="320"/>
        <end position="344"/>
    </location>
</feature>
<reference evidence="3 4" key="1">
    <citation type="submission" date="2023-11" db="EMBL/GenBank/DDBJ databases">
        <title>Analysis of the Genomes of Mucilaginibacter gossypii cycad 4 and M. sabulilitoris SNA2: microbes with the potential for plant growth promotion.</title>
        <authorList>
            <person name="Hirsch A.M."/>
            <person name="Humm E."/>
            <person name="Rubbi M."/>
            <person name="Del Vecchio G."/>
            <person name="Ha S.M."/>
            <person name="Pellegrini M."/>
            <person name="Gunsalus R.P."/>
        </authorList>
    </citation>
    <scope>NUCLEOTIDE SEQUENCE [LARGE SCALE GENOMIC DNA]</scope>
    <source>
        <strain evidence="3 4">SNA2</strain>
    </source>
</reference>
<evidence type="ECO:0000313" key="3">
    <source>
        <dbReference type="EMBL" id="WPU94462.1"/>
    </source>
</evidence>
<feature type="signal peptide" evidence="2">
    <location>
        <begin position="1"/>
        <end position="23"/>
    </location>
</feature>
<proteinExistence type="predicted"/>
<name>A0ABZ0TPS7_9SPHI</name>